<dbReference type="PATRIC" id="fig|1306953.7.peg.94"/>
<protein>
    <submittedName>
        <fullName evidence="1">Uncharacterized protein</fullName>
    </submittedName>
</protein>
<evidence type="ECO:0000313" key="1">
    <source>
        <dbReference type="EMBL" id="KNH01893.1"/>
    </source>
</evidence>
<reference evidence="1" key="1">
    <citation type="submission" date="2015-02" db="EMBL/GenBank/DDBJ databases">
        <authorList>
            <person name="Chooi Y.-H."/>
        </authorList>
    </citation>
    <scope>NUCLEOTIDE SEQUENCE [LARGE SCALE GENOMIC DNA]</scope>
    <source>
        <strain evidence="1">LAMA 915</strain>
    </source>
</reference>
<dbReference type="Proteomes" id="UP000037446">
    <property type="component" value="Unassembled WGS sequence"/>
</dbReference>
<sequence length="174" mass="18984">MIDLNLGGACPRRSLVHVLPRAMVVPNVCAYEPLTGINFAVMACDGALRDSIPILANSVQDTGRPALIATFASKLSVCTGMTLFRPLRDGVEVGMVEPCLVNDGDAIMLVAADRSKLLRIDAKGELVERRVPKAVRNGEAIDRAWADLKHRMSELVEHTGHFPLASWEVHLEFD</sequence>
<comment type="caution">
    <text evidence="1">The sequence shown here is derived from an EMBL/GenBank/DDBJ whole genome shotgun (WGS) entry which is preliminary data.</text>
</comment>
<name>A0A0L1KD77_9SPHN</name>
<organism evidence="1 2">
    <name type="scientific">Qipengyuania citrea LAMA 915</name>
    <dbReference type="NCBI Taxonomy" id="1306953"/>
    <lineage>
        <taxon>Bacteria</taxon>
        <taxon>Pseudomonadati</taxon>
        <taxon>Pseudomonadota</taxon>
        <taxon>Alphaproteobacteria</taxon>
        <taxon>Sphingomonadales</taxon>
        <taxon>Erythrobacteraceae</taxon>
        <taxon>Qipengyuania</taxon>
    </lineage>
</organism>
<dbReference type="EMBL" id="JYNE01000025">
    <property type="protein sequence ID" value="KNH01893.1"/>
    <property type="molecule type" value="Genomic_DNA"/>
</dbReference>
<dbReference type="RefSeq" id="WP_050600592.1">
    <property type="nucleotide sequence ID" value="NZ_JYNE01000025.1"/>
</dbReference>
<dbReference type="AlphaFoldDB" id="A0A0L1KD77"/>
<accession>A0A0L1KD77</accession>
<evidence type="ECO:0000313" key="2">
    <source>
        <dbReference type="Proteomes" id="UP000037446"/>
    </source>
</evidence>
<gene>
    <name evidence="1" type="ORF">J121_92</name>
</gene>
<proteinExistence type="predicted"/>